<evidence type="ECO:0000259" key="4">
    <source>
        <dbReference type="Pfam" id="PF00135"/>
    </source>
</evidence>
<dbReference type="AlphaFoldDB" id="A0A177CYP0"/>
<dbReference type="EC" id="3.1.1.-" evidence="3"/>
<dbReference type="GO" id="GO:0016787">
    <property type="term" value="F:hydrolase activity"/>
    <property type="evidence" value="ECO:0007669"/>
    <property type="project" value="UniProtKB-KW"/>
</dbReference>
<dbReference type="InParanoid" id="A0A177CYP0"/>
<dbReference type="Gene3D" id="3.40.50.1820">
    <property type="entry name" value="alpha/beta hydrolase"/>
    <property type="match status" value="1"/>
</dbReference>
<dbReference type="PROSITE" id="PS00122">
    <property type="entry name" value="CARBOXYLESTERASE_B_1"/>
    <property type="match status" value="1"/>
</dbReference>
<dbReference type="GeneID" id="28767055"/>
<keyword evidence="3" id="KW-0732">Signal</keyword>
<evidence type="ECO:0000256" key="1">
    <source>
        <dbReference type="ARBA" id="ARBA00005964"/>
    </source>
</evidence>
<gene>
    <name evidence="5" type="ORF">CC84DRAFT_1225434</name>
</gene>
<dbReference type="InterPro" id="IPR029058">
    <property type="entry name" value="AB_hydrolase_fold"/>
</dbReference>
<dbReference type="PROSITE" id="PS00941">
    <property type="entry name" value="CARBOXYLESTERASE_B_2"/>
    <property type="match status" value="1"/>
</dbReference>
<dbReference type="Pfam" id="PF00135">
    <property type="entry name" value="COesterase"/>
    <property type="match status" value="1"/>
</dbReference>
<proteinExistence type="inferred from homology"/>
<feature type="signal peptide" evidence="3">
    <location>
        <begin position="1"/>
        <end position="19"/>
    </location>
</feature>
<keyword evidence="6" id="KW-1185">Reference proteome</keyword>
<accession>A0A177CYP0</accession>
<dbReference type="ESTHER" id="9pleo-a0a177cyp0">
    <property type="family name" value="Fungal_carboxylesterase_lipase"/>
</dbReference>
<evidence type="ECO:0000256" key="2">
    <source>
        <dbReference type="ARBA" id="ARBA00022801"/>
    </source>
</evidence>
<evidence type="ECO:0000256" key="3">
    <source>
        <dbReference type="RuleBase" id="RU361235"/>
    </source>
</evidence>
<dbReference type="Proteomes" id="UP000077069">
    <property type="component" value="Unassembled WGS sequence"/>
</dbReference>
<dbReference type="SUPFAM" id="SSF53474">
    <property type="entry name" value="alpha/beta-Hydrolases"/>
    <property type="match status" value="1"/>
</dbReference>
<dbReference type="InterPro" id="IPR050309">
    <property type="entry name" value="Type-B_Carboxylest/Lipase"/>
</dbReference>
<dbReference type="InterPro" id="IPR019826">
    <property type="entry name" value="Carboxylesterase_B_AS"/>
</dbReference>
<dbReference type="InterPro" id="IPR002018">
    <property type="entry name" value="CarbesteraseB"/>
</dbReference>
<dbReference type="PANTHER" id="PTHR11559">
    <property type="entry name" value="CARBOXYLESTERASE"/>
    <property type="match status" value="1"/>
</dbReference>
<name>A0A177CYP0_9PLEO</name>
<evidence type="ECO:0000313" key="6">
    <source>
        <dbReference type="Proteomes" id="UP000077069"/>
    </source>
</evidence>
<reference evidence="5 6" key="1">
    <citation type="submission" date="2016-05" db="EMBL/GenBank/DDBJ databases">
        <title>Comparative analysis of secretome profiles of manganese(II)-oxidizing ascomycete fungi.</title>
        <authorList>
            <consortium name="DOE Joint Genome Institute"/>
            <person name="Zeiner C.A."/>
            <person name="Purvine S.O."/>
            <person name="Zink E.M."/>
            <person name="Wu S."/>
            <person name="Pasa-Tolic L."/>
            <person name="Chaput D.L."/>
            <person name="Haridas S."/>
            <person name="Grigoriev I.V."/>
            <person name="Santelli C.M."/>
            <person name="Hansel C.M."/>
        </authorList>
    </citation>
    <scope>NUCLEOTIDE SEQUENCE [LARGE SCALE GENOMIC DNA]</scope>
    <source>
        <strain evidence="5 6">AP3s5-JAC2a</strain>
    </source>
</reference>
<dbReference type="RefSeq" id="XP_018042194.1">
    <property type="nucleotide sequence ID" value="XM_018183569.1"/>
</dbReference>
<dbReference type="OrthoDB" id="408631at2759"/>
<dbReference type="EMBL" id="KV441548">
    <property type="protein sequence ID" value="OAG11829.1"/>
    <property type="molecule type" value="Genomic_DNA"/>
</dbReference>
<feature type="domain" description="Carboxylesterase type B" evidence="4">
    <location>
        <begin position="50"/>
        <end position="563"/>
    </location>
</feature>
<organism evidence="5 6">
    <name type="scientific">Paraphaeosphaeria sporulosa</name>
    <dbReference type="NCBI Taxonomy" id="1460663"/>
    <lineage>
        <taxon>Eukaryota</taxon>
        <taxon>Fungi</taxon>
        <taxon>Dikarya</taxon>
        <taxon>Ascomycota</taxon>
        <taxon>Pezizomycotina</taxon>
        <taxon>Dothideomycetes</taxon>
        <taxon>Pleosporomycetidae</taxon>
        <taxon>Pleosporales</taxon>
        <taxon>Massarineae</taxon>
        <taxon>Didymosphaeriaceae</taxon>
        <taxon>Paraphaeosphaeria</taxon>
    </lineage>
</organism>
<protein>
    <recommendedName>
        <fullName evidence="3">Carboxylic ester hydrolase</fullName>
        <ecNumber evidence="3">3.1.1.-</ecNumber>
    </recommendedName>
</protein>
<keyword evidence="2 3" id="KW-0378">Hydrolase</keyword>
<evidence type="ECO:0000313" key="5">
    <source>
        <dbReference type="EMBL" id="OAG11829.1"/>
    </source>
</evidence>
<sequence>MGIPQLFGAALLLAASTAAYHIRQAENQTNQILPVIDLGYELYQASNFNETGRFYNFSNIRYSAKPIRFGLPKDPEINRTVVRDGNDGRRCPQSGPAWFFLGQKWLSRLVLGTPCDECFQPYVPLGASWNLPLAPPDRREMEDCLFLDLFVPEKVLKSTGKGRGAAVLVWFAGGGYVFGTKEENPAGLFAASDPRNITNSDIIYISINHRMGAMGFSSGPLYQSEGGIPNLGLRDQRFALEWIQKYVHLFGGDKDRITLFGESSGGGSIMHQMTAYGGTKGPVPFRRAVPQSPGWIPITSTMQQDEIYRLLLNITNSSSIADLRKVSEADFMRANSLMVGYNTTYSNFMYSPVIDGDFTPEIPSQLLAQGRFDKNVQVFYSLVTHEGDFFTSPYINTSEALQASLVTIFPYMSSRSRDHILNTLYPPIFNGSYGYKSEYERASAIIGESIISCNTKYLADAYNNKLYSYLFAMPPAYHGMDNLYKYYDGGAISDVNVNMVMNRTVATVLQQLLVSFTKTGIPVAEGVEQISMYGEDSSMLLLSNATGFRKVKDTTSAARCSWWQKERYS</sequence>
<dbReference type="InterPro" id="IPR019819">
    <property type="entry name" value="Carboxylesterase_B_CS"/>
</dbReference>
<dbReference type="STRING" id="1460663.A0A177CYP0"/>
<comment type="similarity">
    <text evidence="1 3">Belongs to the type-B carboxylesterase/lipase family.</text>
</comment>
<feature type="chain" id="PRO_5007948992" description="Carboxylic ester hydrolase" evidence="3">
    <location>
        <begin position="20"/>
        <end position="569"/>
    </location>
</feature>